<dbReference type="Proteomes" id="UP000886355">
    <property type="component" value="Unassembled WGS sequence"/>
</dbReference>
<dbReference type="AlphaFoldDB" id="A0A7C1AXK6"/>
<feature type="coiled-coil region" evidence="3">
    <location>
        <begin position="4"/>
        <end position="31"/>
    </location>
</feature>
<dbReference type="SUPFAM" id="SSF82607">
    <property type="entry name" value="YbaB-like"/>
    <property type="match status" value="1"/>
</dbReference>
<dbReference type="PIRSF" id="PIRSF004555">
    <property type="entry name" value="UCP004555"/>
    <property type="match status" value="1"/>
</dbReference>
<dbReference type="GO" id="GO:0043590">
    <property type="term" value="C:bacterial nucleoid"/>
    <property type="evidence" value="ECO:0007669"/>
    <property type="project" value="UniProtKB-UniRule"/>
</dbReference>
<dbReference type="InterPro" id="IPR004401">
    <property type="entry name" value="YbaB/EbfC"/>
</dbReference>
<dbReference type="PANTHER" id="PTHR33449:SF1">
    <property type="entry name" value="NUCLEOID-ASSOCIATED PROTEIN YBAB"/>
    <property type="match status" value="1"/>
</dbReference>
<evidence type="ECO:0000313" key="4">
    <source>
        <dbReference type="EMBL" id="HDL89576.1"/>
    </source>
</evidence>
<protein>
    <recommendedName>
        <fullName evidence="2">Nucleoid-associated protein ENG14_01585</fullName>
    </recommendedName>
</protein>
<gene>
    <name evidence="4" type="ORF">ENG14_01585</name>
</gene>
<keyword evidence="2" id="KW-0963">Cytoplasm</keyword>
<evidence type="ECO:0000256" key="3">
    <source>
        <dbReference type="SAM" id="Coils"/>
    </source>
</evidence>
<comment type="similarity">
    <text evidence="2">Belongs to the YbaB/EbfC family.</text>
</comment>
<reference evidence="4" key="1">
    <citation type="journal article" date="2020" name="mSystems">
        <title>Genome- and Community-Level Interaction Insights into Carbon Utilization and Element Cycling Functions of Hydrothermarchaeota in Hydrothermal Sediment.</title>
        <authorList>
            <person name="Zhou Z."/>
            <person name="Liu Y."/>
            <person name="Xu W."/>
            <person name="Pan J."/>
            <person name="Luo Z.H."/>
            <person name="Li M."/>
        </authorList>
    </citation>
    <scope>NUCLEOTIDE SEQUENCE [LARGE SCALE GENOMIC DNA]</scope>
    <source>
        <strain evidence="4">HyVt-19</strain>
    </source>
</reference>
<dbReference type="Pfam" id="PF02575">
    <property type="entry name" value="YbaB_DNA_bd"/>
    <property type="match status" value="1"/>
</dbReference>
<dbReference type="EMBL" id="DQZW01000077">
    <property type="protein sequence ID" value="HDL89576.1"/>
    <property type="molecule type" value="Genomic_DNA"/>
</dbReference>
<dbReference type="GO" id="GO:0003677">
    <property type="term" value="F:DNA binding"/>
    <property type="evidence" value="ECO:0007669"/>
    <property type="project" value="UniProtKB-UniRule"/>
</dbReference>
<dbReference type="GO" id="GO:0005829">
    <property type="term" value="C:cytosol"/>
    <property type="evidence" value="ECO:0007669"/>
    <property type="project" value="TreeGrafter"/>
</dbReference>
<comment type="function">
    <text evidence="2">Binds to DNA and alters its conformation. May be involved in regulation of gene expression, nucleoid organization and DNA protection.</text>
</comment>
<dbReference type="PANTHER" id="PTHR33449">
    <property type="entry name" value="NUCLEOID-ASSOCIATED PROTEIN YBAB"/>
    <property type="match status" value="1"/>
</dbReference>
<proteinExistence type="inferred from homology"/>
<evidence type="ECO:0000256" key="1">
    <source>
        <dbReference type="ARBA" id="ARBA00023125"/>
    </source>
</evidence>
<dbReference type="Gene3D" id="3.30.1310.10">
    <property type="entry name" value="Nucleoid-associated protein YbaB-like domain"/>
    <property type="match status" value="1"/>
</dbReference>
<dbReference type="InterPro" id="IPR036894">
    <property type="entry name" value="YbaB-like_sf"/>
</dbReference>
<comment type="subunit">
    <text evidence="2">Homodimer.</text>
</comment>
<name>A0A7C1AXK6_9BACT</name>
<keyword evidence="3" id="KW-0175">Coiled coil</keyword>
<accession>A0A7C1AXK6</accession>
<comment type="caution">
    <text evidence="4">The sequence shown here is derived from an EMBL/GenBank/DDBJ whole genome shotgun (WGS) entry which is preliminary data.</text>
</comment>
<comment type="subcellular location">
    <subcellularLocation>
        <location evidence="2">Cytoplasm</location>
        <location evidence="2">Nucleoid</location>
    </subcellularLocation>
</comment>
<organism evidence="4">
    <name type="scientific">Thermodesulforhabdus norvegica</name>
    <dbReference type="NCBI Taxonomy" id="39841"/>
    <lineage>
        <taxon>Bacteria</taxon>
        <taxon>Pseudomonadati</taxon>
        <taxon>Thermodesulfobacteriota</taxon>
        <taxon>Syntrophobacteria</taxon>
        <taxon>Syntrophobacterales</taxon>
        <taxon>Thermodesulforhabdaceae</taxon>
        <taxon>Thermodesulforhabdus</taxon>
    </lineage>
</organism>
<dbReference type="HAMAP" id="MF_00274">
    <property type="entry name" value="DNA_YbaB_EbfC"/>
    <property type="match status" value="1"/>
</dbReference>
<sequence>MFKGLNLMGQIKDFQNKMTRLEEELESKTVEASAGGGMVTVTANGKKELVNIKIDPQVVNPEEVEMLEDLILAAANEALRRAQEMVAEEVTKLAGEFNIPGLKIPGLTS</sequence>
<dbReference type="NCBIfam" id="TIGR00103">
    <property type="entry name" value="DNA_YbaB_EbfC"/>
    <property type="match status" value="1"/>
</dbReference>
<keyword evidence="1 2" id="KW-0238">DNA-binding</keyword>
<evidence type="ECO:0000256" key="2">
    <source>
        <dbReference type="HAMAP-Rule" id="MF_00274"/>
    </source>
</evidence>